<dbReference type="Gene3D" id="3.30.450.20">
    <property type="entry name" value="PAS domain"/>
    <property type="match status" value="1"/>
</dbReference>
<protein>
    <submittedName>
        <fullName evidence="3">Response regulator</fullName>
    </submittedName>
</protein>
<dbReference type="Gene3D" id="3.40.50.2300">
    <property type="match status" value="1"/>
</dbReference>
<dbReference type="Gene3D" id="3.30.565.10">
    <property type="entry name" value="Histidine kinase-like ATPase, C-terminal domain"/>
    <property type="match status" value="1"/>
</dbReference>
<evidence type="ECO:0000259" key="2">
    <source>
        <dbReference type="PROSITE" id="PS50110"/>
    </source>
</evidence>
<feature type="modified residue" description="4-aspartylphosphate" evidence="1">
    <location>
        <position position="57"/>
    </location>
</feature>
<proteinExistence type="predicted"/>
<dbReference type="EMBL" id="JAPVES010000030">
    <property type="protein sequence ID" value="MCZ3373423.1"/>
    <property type="molecule type" value="Genomic_DNA"/>
</dbReference>
<dbReference type="Proteomes" id="UP001074446">
    <property type="component" value="Unassembled WGS sequence"/>
</dbReference>
<dbReference type="PROSITE" id="PS50110">
    <property type="entry name" value="RESPONSE_REGULATORY"/>
    <property type="match status" value="1"/>
</dbReference>
<evidence type="ECO:0000313" key="3">
    <source>
        <dbReference type="EMBL" id="MCZ3367429.1"/>
    </source>
</evidence>
<dbReference type="EMBL" id="JAPVER010000020">
    <property type="protein sequence ID" value="MCZ3367429.1"/>
    <property type="molecule type" value="Genomic_DNA"/>
</dbReference>
<dbReference type="AlphaFoldDB" id="A0A9E4ZXY4"/>
<dbReference type="Pfam" id="PF00072">
    <property type="entry name" value="Response_reg"/>
    <property type="match status" value="1"/>
</dbReference>
<evidence type="ECO:0000313" key="4">
    <source>
        <dbReference type="EMBL" id="MCZ3373423.1"/>
    </source>
</evidence>
<dbReference type="SUPFAM" id="SSF55874">
    <property type="entry name" value="ATPase domain of HSP90 chaperone/DNA topoisomerase II/histidine kinase"/>
    <property type="match status" value="1"/>
</dbReference>
<reference evidence="3" key="1">
    <citation type="submission" date="2022-12" db="EMBL/GenBank/DDBJ databases">
        <title>Reclassification of two methanogenic archaea species isolated from the Kolyma lowland permafrost.</title>
        <authorList>
            <person name="Trubitsyn V.E."/>
            <person name="Rivkina E.M."/>
            <person name="Shcherbakova V.A."/>
        </authorList>
    </citation>
    <scope>NUCLEOTIDE SEQUENCE</scope>
    <source>
        <strain evidence="3">M2</strain>
        <strain evidence="4">MK4</strain>
    </source>
</reference>
<dbReference type="InterPro" id="IPR003594">
    <property type="entry name" value="HATPase_dom"/>
</dbReference>
<dbReference type="PANTHER" id="PTHR43065:SF23">
    <property type="entry name" value="SENSOR HISTIDINE KINASE PDTAS"/>
    <property type="match status" value="1"/>
</dbReference>
<dbReference type="RefSeq" id="WP_048082654.1">
    <property type="nucleotide sequence ID" value="NZ_JAPVER010000020.1"/>
</dbReference>
<organism evidence="3 5">
    <name type="scientific">Methanobacterium veterum</name>
    <dbReference type="NCBI Taxonomy" id="408577"/>
    <lineage>
        <taxon>Archaea</taxon>
        <taxon>Methanobacteriati</taxon>
        <taxon>Methanobacteriota</taxon>
        <taxon>Methanomada group</taxon>
        <taxon>Methanobacteria</taxon>
        <taxon>Methanobacteriales</taxon>
        <taxon>Methanobacteriaceae</taxon>
        <taxon>Methanobacterium</taxon>
    </lineage>
</organism>
<dbReference type="InterPro" id="IPR011495">
    <property type="entry name" value="Sig_transdc_His_kin_sub2_dim/P"/>
</dbReference>
<keyword evidence="5" id="KW-1185">Reference proteome</keyword>
<dbReference type="Pfam" id="PF07568">
    <property type="entry name" value="HisKA_2"/>
    <property type="match status" value="1"/>
</dbReference>
<comment type="caution">
    <text evidence="3">The sequence shown here is derived from an EMBL/GenBank/DDBJ whole genome shotgun (WGS) entry which is preliminary data.</text>
</comment>
<dbReference type="CDD" id="cd00156">
    <property type="entry name" value="REC"/>
    <property type="match status" value="1"/>
</dbReference>
<dbReference type="Pfam" id="PF02518">
    <property type="entry name" value="HATPase_c"/>
    <property type="match status" value="1"/>
</dbReference>
<accession>A0A9E4ZXY4</accession>
<feature type="domain" description="Response regulatory" evidence="2">
    <location>
        <begin position="6"/>
        <end position="122"/>
    </location>
</feature>
<dbReference type="InterPro" id="IPR001789">
    <property type="entry name" value="Sig_transdc_resp-reg_receiver"/>
</dbReference>
<dbReference type="SMART" id="SM00387">
    <property type="entry name" value="HATPase_c"/>
    <property type="match status" value="1"/>
</dbReference>
<dbReference type="SMART" id="SM00448">
    <property type="entry name" value="REC"/>
    <property type="match status" value="1"/>
</dbReference>
<evidence type="ECO:0000256" key="1">
    <source>
        <dbReference type="PROSITE-ProRule" id="PRU00169"/>
    </source>
</evidence>
<dbReference type="InterPro" id="IPR036890">
    <property type="entry name" value="HATPase_C_sf"/>
</dbReference>
<keyword evidence="1" id="KW-0597">Phosphoprotein</keyword>
<sequence>MKEELKIIILEDVQYDVELIEYELRREGIKFISKQVEIEEDFINGLDIFRPDVILADHSLPKFDGVSALEIAKKIAPEVPFIFVSGKIGDEFAVDMLKKGATDYVFKNNLTKLVPAILRALTERDELTELKKSKIELQIALQEKEMLLKEIHHRVKNNLIMISNLLELQSHYIKDKTDFNFFRESQNRANSMALIHERFYQSSDLKSIDFGDYICTLATDLVNTYVNASGQIKLITDVENIMLDIDTAIPLGLILNELLTNSLKYAFPVTYSCEPSDGTSASHATFSCRFEDLTSISSSSTVQESANKNSMITVVFHKISDKFELIVKDNGIGFPKDLDYKKTGTLGLELINRITKQIDGIIELDTSEGTEFKITFKELEI</sequence>
<dbReference type="GO" id="GO:0000160">
    <property type="term" value="P:phosphorelay signal transduction system"/>
    <property type="evidence" value="ECO:0007669"/>
    <property type="project" value="InterPro"/>
</dbReference>
<dbReference type="Proteomes" id="UP001068021">
    <property type="component" value="Unassembled WGS sequence"/>
</dbReference>
<dbReference type="InterPro" id="IPR011006">
    <property type="entry name" value="CheY-like_superfamily"/>
</dbReference>
<dbReference type="SUPFAM" id="SSF52172">
    <property type="entry name" value="CheY-like"/>
    <property type="match status" value="1"/>
</dbReference>
<evidence type="ECO:0000313" key="5">
    <source>
        <dbReference type="Proteomes" id="UP001068021"/>
    </source>
</evidence>
<dbReference type="PANTHER" id="PTHR43065">
    <property type="entry name" value="SENSOR HISTIDINE KINASE"/>
    <property type="match status" value="1"/>
</dbReference>
<gene>
    <name evidence="4" type="ORF">O3H35_12320</name>
    <name evidence="3" type="ORF">O3H54_16170</name>
</gene>
<name>A0A9E4ZXY4_9EURY</name>